<gene>
    <name evidence="2" type="primary">LOC122148635</name>
</gene>
<dbReference type="GeneID" id="122148635"/>
<sequence length="221" mass="26005">MQCMRLPIVILFYNFSGFKKKKLVAASNRKEYNDLASWVRSVSNHMWWSCCTSKGDAKELLRRWMSLQHHITGVHRWEENGMEYRCFHQDLSVEEQRTNFQYPSMKACTMLAIMNHNENHSTKREQATTAAGLTRHNVVFQKQPKHWIARPIYVKTTQKFRDDLMDRVIQRKLDPTIRFKDASSRIQIPRLAANIALQTKPSKEEVIQSHTSRFKGPSEPL</sequence>
<accession>A0A9Q9Z484</accession>
<dbReference type="AlphaFoldDB" id="A0A9Q9Z484"/>
<feature type="region of interest" description="Disordered" evidence="1">
    <location>
        <begin position="202"/>
        <end position="221"/>
    </location>
</feature>
<name>A0A9Q9Z484_CYPCA</name>
<evidence type="ECO:0000313" key="2">
    <source>
        <dbReference type="RefSeq" id="XP_042631740.1"/>
    </source>
</evidence>
<protein>
    <submittedName>
        <fullName evidence="2">Uncharacterized protein LOC122148635</fullName>
    </submittedName>
</protein>
<dbReference type="RefSeq" id="XP_042631740.1">
    <property type="nucleotide sequence ID" value="XM_042775806.1"/>
</dbReference>
<dbReference type="KEGG" id="ccar:122148635"/>
<reference evidence="2" key="1">
    <citation type="submission" date="2025-08" db="UniProtKB">
        <authorList>
            <consortium name="RefSeq"/>
        </authorList>
    </citation>
    <scope>IDENTIFICATION</scope>
    <source>
        <tissue evidence="2">Muscle</tissue>
    </source>
</reference>
<proteinExistence type="predicted"/>
<dbReference type="Proteomes" id="UP001155660">
    <property type="component" value="Chromosome A18"/>
</dbReference>
<evidence type="ECO:0000256" key="1">
    <source>
        <dbReference type="SAM" id="MobiDB-lite"/>
    </source>
</evidence>
<dbReference type="PANTHER" id="PTHR31751:SF42">
    <property type="entry name" value="PROTEIN CBG10204"/>
    <property type="match status" value="1"/>
</dbReference>
<organism evidence="2">
    <name type="scientific">Cyprinus carpio</name>
    <name type="common">Common carp</name>
    <dbReference type="NCBI Taxonomy" id="7962"/>
    <lineage>
        <taxon>Eukaryota</taxon>
        <taxon>Metazoa</taxon>
        <taxon>Chordata</taxon>
        <taxon>Craniata</taxon>
        <taxon>Vertebrata</taxon>
        <taxon>Euteleostomi</taxon>
        <taxon>Actinopterygii</taxon>
        <taxon>Neopterygii</taxon>
        <taxon>Teleostei</taxon>
        <taxon>Ostariophysi</taxon>
        <taxon>Cypriniformes</taxon>
        <taxon>Cyprinidae</taxon>
        <taxon>Cyprininae</taxon>
        <taxon>Cyprinus</taxon>
    </lineage>
</organism>
<dbReference type="PANTHER" id="PTHR31751">
    <property type="entry name" value="SI:CH211-108C17.2-RELATED-RELATED"/>
    <property type="match status" value="1"/>
</dbReference>
<dbReference type="OrthoDB" id="5814287at2759"/>